<keyword evidence="4" id="KW-1185">Reference proteome</keyword>
<accession>A0A1X9LNI2</accession>
<evidence type="ECO:0000259" key="2">
    <source>
        <dbReference type="Pfam" id="PF00144"/>
    </source>
</evidence>
<dbReference type="AlphaFoldDB" id="A0A1X9LNI2"/>
<feature type="compositionally biased region" description="Polar residues" evidence="1">
    <location>
        <begin position="244"/>
        <end position="255"/>
    </location>
</feature>
<dbReference type="Pfam" id="PF00144">
    <property type="entry name" value="Beta-lactamase"/>
    <property type="match status" value="1"/>
</dbReference>
<organism evidence="3 4">
    <name type="scientific">Cnuibacter physcomitrellae</name>
    <dbReference type="NCBI Taxonomy" id="1619308"/>
    <lineage>
        <taxon>Bacteria</taxon>
        <taxon>Bacillati</taxon>
        <taxon>Actinomycetota</taxon>
        <taxon>Actinomycetes</taxon>
        <taxon>Micrococcales</taxon>
        <taxon>Microbacteriaceae</taxon>
        <taxon>Cnuibacter</taxon>
    </lineage>
</organism>
<dbReference type="Gene3D" id="3.40.710.10">
    <property type="entry name" value="DD-peptidase/beta-lactamase superfamily"/>
    <property type="match status" value="1"/>
</dbReference>
<dbReference type="InterPro" id="IPR012338">
    <property type="entry name" value="Beta-lactam/transpept-like"/>
</dbReference>
<dbReference type="InterPro" id="IPR001466">
    <property type="entry name" value="Beta-lactam-related"/>
</dbReference>
<reference evidence="3 4" key="1">
    <citation type="submission" date="2017-04" db="EMBL/GenBank/DDBJ databases">
        <authorList>
            <person name="Afonso C.L."/>
            <person name="Miller P.J."/>
            <person name="Scott M.A."/>
            <person name="Spackman E."/>
            <person name="Goraichik I."/>
            <person name="Dimitrov K.M."/>
            <person name="Suarez D.L."/>
            <person name="Swayne D.E."/>
        </authorList>
    </citation>
    <scope>NUCLEOTIDE SEQUENCE [LARGE SCALE GENOMIC DNA]</scope>
    <source>
        <strain evidence="4">XA(T)</strain>
    </source>
</reference>
<protein>
    <recommendedName>
        <fullName evidence="2">Beta-lactamase-related domain-containing protein</fullName>
    </recommendedName>
</protein>
<feature type="compositionally biased region" description="Pro residues" evidence="1">
    <location>
        <begin position="264"/>
        <end position="274"/>
    </location>
</feature>
<evidence type="ECO:0000313" key="4">
    <source>
        <dbReference type="Proteomes" id="UP000192775"/>
    </source>
</evidence>
<name>A0A1X9LNI2_9MICO</name>
<feature type="compositionally biased region" description="Low complexity" evidence="1">
    <location>
        <begin position="204"/>
        <end position="236"/>
    </location>
</feature>
<dbReference type="SUPFAM" id="SSF56601">
    <property type="entry name" value="beta-lactamase/transpeptidase-like"/>
    <property type="match status" value="1"/>
</dbReference>
<dbReference type="Proteomes" id="UP000192775">
    <property type="component" value="Chromosome"/>
</dbReference>
<gene>
    <name evidence="3" type="ORF">B5808_17185</name>
</gene>
<feature type="compositionally biased region" description="Polar residues" evidence="1">
    <location>
        <begin position="181"/>
        <end position="190"/>
    </location>
</feature>
<feature type="domain" description="Beta-lactamase-related" evidence="2">
    <location>
        <begin position="2"/>
        <end position="169"/>
    </location>
</feature>
<evidence type="ECO:0000313" key="3">
    <source>
        <dbReference type="EMBL" id="ARJ06764.1"/>
    </source>
</evidence>
<proteinExistence type="predicted"/>
<dbReference type="KEGG" id="cphy:B5808_17185"/>
<feature type="region of interest" description="Disordered" evidence="1">
    <location>
        <begin position="181"/>
        <end position="274"/>
    </location>
</feature>
<sequence length="274" mass="28866">MTRWWPEYRDHPERPTTLRMMLSHTSGKHAFPDAAATIRPTDSEGLRRSLADSPPATTPGTVLVEHAATYGHLVDGVLAAAGAPSIAEGTATLSSALGLRVRFGVPRPEQGVIATLESIAPGWPGSHLEDDAVRRCLEIPRGLLDLDELASPEWRETSFPAIGLVTDARSRCSTTTCIGRTAVSPGSSVQRSTASCSSRRHRATTASSVVRSSGRSGCGSRAARSGWAASEAAAAGMPPGPTTPCRTSLAVSPTTRGRMRWPTPSSPLSPRRPS</sequence>
<evidence type="ECO:0000256" key="1">
    <source>
        <dbReference type="SAM" id="MobiDB-lite"/>
    </source>
</evidence>
<dbReference type="EMBL" id="CP020715">
    <property type="protein sequence ID" value="ARJ06764.1"/>
    <property type="molecule type" value="Genomic_DNA"/>
</dbReference>